<evidence type="ECO:0000256" key="9">
    <source>
        <dbReference type="ARBA" id="ARBA00022827"/>
    </source>
</evidence>
<keyword evidence="9 17" id="KW-0274">FAD</keyword>
<dbReference type="CDD" id="cd06184">
    <property type="entry name" value="flavohem_like_fad_nad_binding"/>
    <property type="match status" value="1"/>
</dbReference>
<feature type="site" description="Involved in heme-bound ligand stabilization and O-O bond activation" evidence="17">
    <location>
        <position position="29"/>
    </location>
</feature>
<dbReference type="InterPro" id="IPR012292">
    <property type="entry name" value="Globin/Proto"/>
</dbReference>
<feature type="binding site" evidence="17">
    <location>
        <position position="188"/>
    </location>
    <ligand>
        <name>FAD</name>
        <dbReference type="ChEBI" id="CHEBI:57692"/>
    </ligand>
</feature>
<dbReference type="PRINTS" id="PR00410">
    <property type="entry name" value="PHEHYDRXLASE"/>
</dbReference>
<dbReference type="GO" id="GO:0020037">
    <property type="term" value="F:heme binding"/>
    <property type="evidence" value="ECO:0007669"/>
    <property type="project" value="InterPro"/>
</dbReference>
<dbReference type="GO" id="GO:0046872">
    <property type="term" value="F:metal ion binding"/>
    <property type="evidence" value="ECO:0007669"/>
    <property type="project" value="UniProtKB-KW"/>
</dbReference>
<feature type="binding site" description="proximal binding residue" evidence="17">
    <location>
        <position position="85"/>
    </location>
    <ligand>
        <name>heme b</name>
        <dbReference type="ChEBI" id="CHEBI:60344"/>
    </ligand>
    <ligandPart>
        <name>Fe</name>
        <dbReference type="ChEBI" id="CHEBI:18248"/>
    </ligandPart>
</feature>
<accession>A0A0C5WP39</accession>
<dbReference type="GO" id="GO:0071500">
    <property type="term" value="P:cellular response to nitrosative stress"/>
    <property type="evidence" value="ECO:0007669"/>
    <property type="project" value="TreeGrafter"/>
</dbReference>
<dbReference type="PANTHER" id="PTHR43396:SF3">
    <property type="entry name" value="FLAVOHEMOPROTEIN"/>
    <property type="match status" value="1"/>
</dbReference>
<dbReference type="GO" id="GO:0005344">
    <property type="term" value="F:oxygen carrier activity"/>
    <property type="evidence" value="ECO:0007669"/>
    <property type="project" value="UniProtKB-UniRule"/>
</dbReference>
<dbReference type="STRING" id="658445.H744_2c0045"/>
<dbReference type="InterPro" id="IPR000971">
    <property type="entry name" value="Globin"/>
</dbReference>
<keyword evidence="10 17" id="KW-0521">NADP</keyword>
<gene>
    <name evidence="17" type="primary">hmp</name>
    <name evidence="20" type="ORF">H744_2c0045</name>
</gene>
<evidence type="ECO:0000259" key="18">
    <source>
        <dbReference type="PROSITE" id="PS01033"/>
    </source>
</evidence>
<keyword evidence="8 17" id="KW-0479">Metal-binding</keyword>
<dbReference type="GO" id="GO:0008941">
    <property type="term" value="F:nitric oxide dioxygenase NAD(P)H activity"/>
    <property type="evidence" value="ECO:0007669"/>
    <property type="project" value="UniProtKB-UniRule"/>
</dbReference>
<evidence type="ECO:0000313" key="21">
    <source>
        <dbReference type="Proteomes" id="UP000032303"/>
    </source>
</evidence>
<dbReference type="GO" id="GO:0046210">
    <property type="term" value="P:nitric oxide catabolic process"/>
    <property type="evidence" value="ECO:0007669"/>
    <property type="project" value="TreeGrafter"/>
</dbReference>
<dbReference type="Gene3D" id="3.40.50.80">
    <property type="entry name" value="Nucleotide-binding domain of ferredoxin-NADP reductase (FNR) module"/>
    <property type="match status" value="1"/>
</dbReference>
<dbReference type="PANTHER" id="PTHR43396">
    <property type="entry name" value="FLAVOHEMOPROTEIN"/>
    <property type="match status" value="1"/>
</dbReference>
<evidence type="ECO:0000256" key="6">
    <source>
        <dbReference type="ARBA" id="ARBA00022621"/>
    </source>
</evidence>
<dbReference type="InterPro" id="IPR017927">
    <property type="entry name" value="FAD-bd_FR_type"/>
</dbReference>
<dbReference type="PROSITE" id="PS51384">
    <property type="entry name" value="FAD_FR"/>
    <property type="match status" value="1"/>
</dbReference>
<feature type="binding site" evidence="17">
    <location>
        <begin position="268"/>
        <end position="273"/>
    </location>
    <ligand>
        <name>NADP(+)</name>
        <dbReference type="ChEBI" id="CHEBI:58349"/>
    </ligand>
</feature>
<dbReference type="GO" id="GO:0071949">
    <property type="term" value="F:FAD binding"/>
    <property type="evidence" value="ECO:0007669"/>
    <property type="project" value="InterPro"/>
</dbReference>
<dbReference type="EMBL" id="CP005974">
    <property type="protein sequence ID" value="AJR06814.1"/>
    <property type="molecule type" value="Genomic_DNA"/>
</dbReference>
<dbReference type="Pfam" id="PF00970">
    <property type="entry name" value="FAD_binding_6"/>
    <property type="match status" value="1"/>
</dbReference>
<keyword evidence="7 17" id="KW-0285">Flavoprotein</keyword>
<dbReference type="NCBIfam" id="NF009805">
    <property type="entry name" value="PRK13289.1"/>
    <property type="match status" value="1"/>
</dbReference>
<evidence type="ECO:0000256" key="13">
    <source>
        <dbReference type="ARBA" id="ARBA00023027"/>
    </source>
</evidence>
<dbReference type="CDD" id="cd14776">
    <property type="entry name" value="HmpEc-globin-like"/>
    <property type="match status" value="1"/>
</dbReference>
<reference evidence="20 21" key="1">
    <citation type="submission" date="2013-05" db="EMBL/GenBank/DDBJ databases">
        <title>Complete genome sequence of the lipase-producing bacterium Photobacterium gaetbulicola Gung47.</title>
        <authorList>
            <person name="Kim Y.-O."/>
        </authorList>
    </citation>
    <scope>NUCLEOTIDE SEQUENCE [LARGE SCALE GENOMIC DNA]</scope>
    <source>
        <strain evidence="20 21">Gung47</strain>
    </source>
</reference>
<keyword evidence="13 17" id="KW-0520">NAD</keyword>
<dbReference type="FunFam" id="3.40.50.80:FF:000010">
    <property type="entry name" value="Flavohemoprotein"/>
    <property type="match status" value="1"/>
</dbReference>
<dbReference type="Pfam" id="PF00175">
    <property type="entry name" value="NAD_binding_1"/>
    <property type="match status" value="1"/>
</dbReference>
<dbReference type="OrthoDB" id="9801223at2"/>
<feature type="site" description="Influences the redox potential of the prosthetic heme and FAD groups" evidence="17">
    <location>
        <position position="84"/>
    </location>
</feature>
<dbReference type="InterPro" id="IPR039261">
    <property type="entry name" value="FNR_nucleotide-bd"/>
</dbReference>
<evidence type="ECO:0000313" key="20">
    <source>
        <dbReference type="EMBL" id="AJR06814.1"/>
    </source>
</evidence>
<feature type="binding site" evidence="17">
    <location>
        <begin position="387"/>
        <end position="390"/>
    </location>
    <ligand>
        <name>FAD</name>
        <dbReference type="ChEBI" id="CHEBI:57692"/>
    </ligand>
</feature>
<feature type="domain" description="FAD-binding FR-type" evidence="19">
    <location>
        <begin position="150"/>
        <end position="255"/>
    </location>
</feature>
<evidence type="ECO:0000259" key="19">
    <source>
        <dbReference type="PROSITE" id="PS51384"/>
    </source>
</evidence>
<feature type="region of interest" description="Reductase" evidence="17">
    <location>
        <begin position="147"/>
        <end position="394"/>
    </location>
</feature>
<comment type="similarity">
    <text evidence="2 17">Belongs to the globin family. Two-domain flavohemoproteins subfamily.</text>
</comment>
<feature type="site" description="Influences the redox potential of the prosthetic heme and FAD groups" evidence="17">
    <location>
        <position position="386"/>
    </location>
</feature>
<evidence type="ECO:0000256" key="15">
    <source>
        <dbReference type="ARBA" id="ARBA00048649"/>
    </source>
</evidence>
<evidence type="ECO:0000256" key="8">
    <source>
        <dbReference type="ARBA" id="ARBA00022723"/>
    </source>
</evidence>
<protein>
    <recommendedName>
        <fullName evidence="17">Flavohemoprotein</fullName>
    </recommendedName>
    <alternativeName>
        <fullName evidence="17">Flavohemoglobin</fullName>
    </alternativeName>
    <alternativeName>
        <fullName evidence="17">Hemoglobin-like protein</fullName>
    </alternativeName>
    <alternativeName>
        <fullName evidence="17">Nitric oxide dioxygenase</fullName>
        <shortName evidence="17">NO oxygenase</shortName>
        <shortName evidence="17">NOD</shortName>
        <ecNumber evidence="17">1.14.12.17</ecNumber>
    </alternativeName>
</protein>
<dbReference type="PATRIC" id="fig|658445.3.peg.1944"/>
<keyword evidence="4 17" id="KW-0216">Detoxification</keyword>
<feature type="active site" description="Charge relay system" evidence="17">
    <location>
        <position position="95"/>
    </location>
</feature>
<comment type="domain">
    <text evidence="17">Consists of two distinct domains; an N-terminal heme-containing oxygen-binding domain and a C-terminal reductase domain with binding sites for FAD and NAD(P)H.</text>
</comment>
<dbReference type="InterPro" id="IPR001709">
    <property type="entry name" value="Flavoprot_Pyr_Nucl_cyt_Rdtase"/>
</dbReference>
<dbReference type="HAMAP" id="MF_01252">
    <property type="entry name" value="Hmp"/>
    <property type="match status" value="1"/>
</dbReference>
<feature type="active site" description="Charge relay system" evidence="17">
    <location>
        <position position="135"/>
    </location>
</feature>
<organism evidence="20 21">
    <name type="scientific">Photobacterium gaetbulicola Gung47</name>
    <dbReference type="NCBI Taxonomy" id="658445"/>
    <lineage>
        <taxon>Bacteria</taxon>
        <taxon>Pseudomonadati</taxon>
        <taxon>Pseudomonadota</taxon>
        <taxon>Gammaproteobacteria</taxon>
        <taxon>Vibrionales</taxon>
        <taxon>Vibrionaceae</taxon>
        <taxon>Photobacterium</taxon>
    </lineage>
</organism>
<name>A0A0C5WP39_9GAMM</name>
<evidence type="ECO:0000256" key="5">
    <source>
        <dbReference type="ARBA" id="ARBA00022617"/>
    </source>
</evidence>
<evidence type="ECO:0000256" key="7">
    <source>
        <dbReference type="ARBA" id="ARBA00022630"/>
    </source>
</evidence>
<dbReference type="GO" id="GO:0019825">
    <property type="term" value="F:oxygen binding"/>
    <property type="evidence" value="ECO:0007669"/>
    <property type="project" value="InterPro"/>
</dbReference>
<evidence type="ECO:0000256" key="10">
    <source>
        <dbReference type="ARBA" id="ARBA00022857"/>
    </source>
</evidence>
<keyword evidence="6 17" id="KW-0561">Oxygen transport</keyword>
<dbReference type="Gene3D" id="1.10.490.10">
    <property type="entry name" value="Globins"/>
    <property type="match status" value="1"/>
</dbReference>
<dbReference type="InterPro" id="IPR023950">
    <property type="entry name" value="Hmp"/>
</dbReference>
<dbReference type="GO" id="GO:0009636">
    <property type="term" value="P:response to toxic substance"/>
    <property type="evidence" value="ECO:0007669"/>
    <property type="project" value="UniProtKB-KW"/>
</dbReference>
<comment type="similarity">
    <text evidence="1 17">In the C-terminal section; belongs to the flavoprotein pyridine nucleotide cytochrome reductase family.</text>
</comment>
<keyword evidence="21" id="KW-1185">Reference proteome</keyword>
<dbReference type="InterPro" id="IPR009050">
    <property type="entry name" value="Globin-like_sf"/>
</dbReference>
<evidence type="ECO:0000256" key="16">
    <source>
        <dbReference type="ARBA" id="ARBA00049433"/>
    </source>
</evidence>
<dbReference type="Gene3D" id="2.40.30.10">
    <property type="entry name" value="Translation factors"/>
    <property type="match status" value="1"/>
</dbReference>
<sequence>MLNTKTIEIVKATAPIIAQTGPALTAHFYERMFSHNPELKDIFNMSNQRNGDQREALFNAICAYANNIENLPALLPAVEKIAHKHTSFMITAEQYAIVGGHLLGTIDDLLSPGQEVLDAWADAYGLLADIFIKREEEIYQENEGKSGGWRGTREFILTEKTQESEVITSFTFKPADGGAVAGYQPGQYLGIYLQPEGFEFQEIRQYSLSSAPQADQYRISVKREEGGKVSSYLHDALQVGDTVQLAPPAGDFFLDVEATTPVALISAGVGLTPTLSMLETLTSHQAGVHWLHAAENGDHHAFKHTIARMVAEHDHFTSHTWYREPLASDSQAEDFQFDGMMDLNKVKELVATPGMHYYFCGPVGFMQHVAKQLLAMGITEEQLHYECFGPHKVI</sequence>
<dbReference type="Proteomes" id="UP000032303">
    <property type="component" value="Chromosome 2"/>
</dbReference>
<dbReference type="EC" id="1.14.12.17" evidence="17"/>
<keyword evidence="3 17" id="KW-0813">Transport</keyword>
<dbReference type="InterPro" id="IPR008333">
    <property type="entry name" value="Cbr1-like_FAD-bd_dom"/>
</dbReference>
<dbReference type="SUPFAM" id="SSF63380">
    <property type="entry name" value="Riboflavin synthase domain-like"/>
    <property type="match status" value="1"/>
</dbReference>
<dbReference type="SUPFAM" id="SSF46458">
    <property type="entry name" value="Globin-like"/>
    <property type="match status" value="1"/>
</dbReference>
<comment type="cofactor">
    <cofactor evidence="17">
        <name>heme b</name>
        <dbReference type="ChEBI" id="CHEBI:60344"/>
    </cofactor>
    <text evidence="17">Binds 1 heme b (iron(II)-protoporphyrin IX) group per subunit.</text>
</comment>
<dbReference type="FunFam" id="1.10.490.10:FF:000003">
    <property type="entry name" value="Flavohemoprotein"/>
    <property type="match status" value="1"/>
</dbReference>
<dbReference type="FunFam" id="2.40.30.10:FF:000034">
    <property type="entry name" value="Flavohemoprotein"/>
    <property type="match status" value="1"/>
</dbReference>
<feature type="binding site" evidence="17">
    <location>
        <begin position="204"/>
        <end position="207"/>
    </location>
    <ligand>
        <name>FAD</name>
        <dbReference type="ChEBI" id="CHEBI:57692"/>
    </ligand>
</feature>
<dbReference type="KEGG" id="pgb:H744_2c0045"/>
<evidence type="ECO:0000256" key="17">
    <source>
        <dbReference type="HAMAP-Rule" id="MF_01252"/>
    </source>
</evidence>
<keyword evidence="11 17" id="KW-0560">Oxidoreductase</keyword>
<keyword evidence="20" id="KW-0223">Dioxygenase</keyword>
<evidence type="ECO:0000256" key="3">
    <source>
        <dbReference type="ARBA" id="ARBA00022448"/>
    </source>
</evidence>
<feature type="domain" description="Globin" evidence="18">
    <location>
        <begin position="1"/>
        <end position="136"/>
    </location>
</feature>
<keyword evidence="12 17" id="KW-0408">Iron</keyword>
<dbReference type="AlphaFoldDB" id="A0A0C5WP39"/>
<comment type="function">
    <text evidence="14 17">Is involved in NO detoxification in an aerobic process, termed nitric oxide dioxygenase (NOD) reaction that utilizes O(2) and NAD(P)H to convert NO to nitrate, which protects the bacterium from various noxious nitrogen compounds. Therefore, plays a central role in the inducible response to nitrosative stress.</text>
</comment>
<dbReference type="HOGENOM" id="CLU_003827_12_0_6"/>
<proteinExistence type="inferred from homology"/>
<dbReference type="Pfam" id="PF00042">
    <property type="entry name" value="Globin"/>
    <property type="match status" value="1"/>
</dbReference>
<evidence type="ECO:0000256" key="12">
    <source>
        <dbReference type="ARBA" id="ARBA00023004"/>
    </source>
</evidence>
<evidence type="ECO:0000256" key="1">
    <source>
        <dbReference type="ARBA" id="ARBA00006401"/>
    </source>
</evidence>
<comment type="cofactor">
    <cofactor evidence="17">
        <name>FAD</name>
        <dbReference type="ChEBI" id="CHEBI:57692"/>
    </cofactor>
    <text evidence="17">Binds 1 FAD per subunit.</text>
</comment>
<evidence type="ECO:0000256" key="11">
    <source>
        <dbReference type="ARBA" id="ARBA00023002"/>
    </source>
</evidence>
<evidence type="ECO:0000256" key="4">
    <source>
        <dbReference type="ARBA" id="ARBA00022575"/>
    </source>
</evidence>
<comment type="catalytic activity">
    <reaction evidence="16 17">
        <text>2 nitric oxide + NADPH + 2 O2 = 2 nitrate + NADP(+) + H(+)</text>
        <dbReference type="Rhea" id="RHEA:19465"/>
        <dbReference type="ChEBI" id="CHEBI:15378"/>
        <dbReference type="ChEBI" id="CHEBI:15379"/>
        <dbReference type="ChEBI" id="CHEBI:16480"/>
        <dbReference type="ChEBI" id="CHEBI:17632"/>
        <dbReference type="ChEBI" id="CHEBI:57783"/>
        <dbReference type="ChEBI" id="CHEBI:58349"/>
        <dbReference type="EC" id="1.14.12.17"/>
    </reaction>
</comment>
<dbReference type="SUPFAM" id="SSF52343">
    <property type="entry name" value="Ferredoxin reductase-like, C-terminal NADP-linked domain"/>
    <property type="match status" value="1"/>
</dbReference>
<dbReference type="InterPro" id="IPR001433">
    <property type="entry name" value="OxRdtase_FAD/NAD-bd"/>
</dbReference>
<evidence type="ECO:0000256" key="2">
    <source>
        <dbReference type="ARBA" id="ARBA00008414"/>
    </source>
</evidence>
<keyword evidence="5 17" id="KW-0349">Heme</keyword>
<dbReference type="PROSITE" id="PS01033">
    <property type="entry name" value="GLOBIN"/>
    <property type="match status" value="1"/>
</dbReference>
<comment type="catalytic activity">
    <reaction evidence="15 17">
        <text>2 nitric oxide + NADH + 2 O2 = 2 nitrate + NAD(+) + H(+)</text>
        <dbReference type="Rhea" id="RHEA:19469"/>
        <dbReference type="ChEBI" id="CHEBI:15378"/>
        <dbReference type="ChEBI" id="CHEBI:15379"/>
        <dbReference type="ChEBI" id="CHEBI:16480"/>
        <dbReference type="ChEBI" id="CHEBI:17632"/>
        <dbReference type="ChEBI" id="CHEBI:57540"/>
        <dbReference type="ChEBI" id="CHEBI:57945"/>
        <dbReference type="EC" id="1.14.12.17"/>
    </reaction>
</comment>
<evidence type="ECO:0000256" key="14">
    <source>
        <dbReference type="ARBA" id="ARBA00025094"/>
    </source>
</evidence>
<dbReference type="PRINTS" id="PR00371">
    <property type="entry name" value="FPNCR"/>
</dbReference>
<dbReference type="InterPro" id="IPR017938">
    <property type="entry name" value="Riboflavin_synthase-like_b-brl"/>
</dbReference>